<evidence type="ECO:0000256" key="1">
    <source>
        <dbReference type="ARBA" id="ARBA00004123"/>
    </source>
</evidence>
<keyword evidence="4" id="KW-0804">Transcription</keyword>
<evidence type="ECO:0000259" key="6">
    <source>
        <dbReference type="PROSITE" id="PS50048"/>
    </source>
</evidence>
<evidence type="ECO:0000256" key="2">
    <source>
        <dbReference type="ARBA" id="ARBA00023015"/>
    </source>
</evidence>
<dbReference type="Proteomes" id="UP000054466">
    <property type="component" value="Unassembled WGS sequence"/>
</dbReference>
<dbReference type="InterPro" id="IPR021858">
    <property type="entry name" value="Fun_TF"/>
</dbReference>
<dbReference type="Pfam" id="PF11951">
    <property type="entry name" value="Fungal_trans_2"/>
    <property type="match status" value="2"/>
</dbReference>
<evidence type="ECO:0000256" key="3">
    <source>
        <dbReference type="ARBA" id="ARBA00023125"/>
    </source>
</evidence>
<keyword evidence="8" id="KW-1185">Reference proteome</keyword>
<feature type="domain" description="Zn(2)-C6 fungal-type" evidence="6">
    <location>
        <begin position="6"/>
        <end position="35"/>
    </location>
</feature>
<dbReference type="HOGENOM" id="CLU_031387_1_0_1"/>
<dbReference type="VEuPathDB" id="FungiDB:PV07_02026"/>
<dbReference type="OrthoDB" id="5386330at2759"/>
<dbReference type="CDD" id="cd00067">
    <property type="entry name" value="GAL4"/>
    <property type="match status" value="1"/>
</dbReference>
<dbReference type="SUPFAM" id="SSF57701">
    <property type="entry name" value="Zn2/Cys6 DNA-binding domain"/>
    <property type="match status" value="1"/>
</dbReference>
<comment type="subcellular location">
    <subcellularLocation>
        <location evidence="1">Nucleus</location>
    </subcellularLocation>
</comment>
<evidence type="ECO:0000313" key="7">
    <source>
        <dbReference type="EMBL" id="KIW35324.1"/>
    </source>
</evidence>
<reference evidence="7 8" key="1">
    <citation type="submission" date="2015-01" db="EMBL/GenBank/DDBJ databases">
        <title>The Genome Sequence of Cladophialophora immunda CBS83496.</title>
        <authorList>
            <consortium name="The Broad Institute Genomics Platform"/>
            <person name="Cuomo C."/>
            <person name="de Hoog S."/>
            <person name="Gorbushina A."/>
            <person name="Stielow B."/>
            <person name="Teixiera M."/>
            <person name="Abouelleil A."/>
            <person name="Chapman S.B."/>
            <person name="Priest M."/>
            <person name="Young S.K."/>
            <person name="Wortman J."/>
            <person name="Nusbaum C."/>
            <person name="Birren B."/>
        </authorList>
    </citation>
    <scope>NUCLEOTIDE SEQUENCE [LARGE SCALE GENOMIC DNA]</scope>
    <source>
        <strain evidence="7 8">CBS 83496</strain>
    </source>
</reference>
<dbReference type="RefSeq" id="XP_016255540.1">
    <property type="nucleotide sequence ID" value="XM_016388612.1"/>
</dbReference>
<dbReference type="GO" id="GO:0008270">
    <property type="term" value="F:zinc ion binding"/>
    <property type="evidence" value="ECO:0007669"/>
    <property type="project" value="InterPro"/>
</dbReference>
<dbReference type="Pfam" id="PF00172">
    <property type="entry name" value="Zn_clus"/>
    <property type="match status" value="1"/>
</dbReference>
<dbReference type="GO" id="GO:0045944">
    <property type="term" value="P:positive regulation of transcription by RNA polymerase II"/>
    <property type="evidence" value="ECO:0007669"/>
    <property type="project" value="TreeGrafter"/>
</dbReference>
<sequence length="438" mass="48338">MGVRKGCYNCNKRRIICDETEPHCAKCTKKGLDCSGIGIRYRFNDGIASRGKLRGLSIPVGQSSSSRSNAAKPLSVGGNRSAAITNLQAKPPVANTVTRLSFSYSLDSFESNEETPEYASNIYPCLQPISGQSRFLLNHFSENIARGMVILDGQYNGYRNVIIPLAVTEPLVESAVSSVAASHLWRGNEKLRTAADRDRVRVIQSLKKASLNPRAGAVFSVSNWAILLVLLVGELITGRDDYIYLLRLLRSIQSYGVYDASRETLQFFHTQTDILMLLAQPFLDLSSDFPAMNSEAALETQLRSICASLQHVSDSQDVYITSTVIEAVRRSYQIYLNRAFLGGKSDSMALDYLQHLVSPISPNVPGGHALVWVYFIAAAESELPEHRAFFTGRLNDIYVATGCENITAGLSILEQMWDSQTGSGWPWALRTNPSTFIM</sequence>
<organism evidence="7 8">
    <name type="scientific">Cladophialophora immunda</name>
    <dbReference type="NCBI Taxonomy" id="569365"/>
    <lineage>
        <taxon>Eukaryota</taxon>
        <taxon>Fungi</taxon>
        <taxon>Dikarya</taxon>
        <taxon>Ascomycota</taxon>
        <taxon>Pezizomycotina</taxon>
        <taxon>Eurotiomycetes</taxon>
        <taxon>Chaetothyriomycetidae</taxon>
        <taxon>Chaetothyriales</taxon>
        <taxon>Herpotrichiellaceae</taxon>
        <taxon>Cladophialophora</taxon>
    </lineage>
</organism>
<dbReference type="GO" id="GO:0000981">
    <property type="term" value="F:DNA-binding transcription factor activity, RNA polymerase II-specific"/>
    <property type="evidence" value="ECO:0007669"/>
    <property type="project" value="InterPro"/>
</dbReference>
<dbReference type="GO" id="GO:0005634">
    <property type="term" value="C:nucleus"/>
    <property type="evidence" value="ECO:0007669"/>
    <property type="project" value="UniProtKB-SubCell"/>
</dbReference>
<dbReference type="GeneID" id="27341220"/>
<name>A0A0D2DHT7_9EURO</name>
<keyword evidence="5" id="KW-0539">Nucleus</keyword>
<dbReference type="PANTHER" id="PTHR37534:SF17">
    <property type="entry name" value="ZN(2)-C6 FUNGAL-TYPE DOMAIN-CONTAINING PROTEIN"/>
    <property type="match status" value="1"/>
</dbReference>
<keyword evidence="2" id="KW-0805">Transcription regulation</keyword>
<protein>
    <recommendedName>
        <fullName evidence="6">Zn(2)-C6 fungal-type domain-containing protein</fullName>
    </recommendedName>
</protein>
<dbReference type="PROSITE" id="PS50048">
    <property type="entry name" value="ZN2_CY6_FUNGAL_2"/>
    <property type="match status" value="1"/>
</dbReference>
<evidence type="ECO:0000256" key="4">
    <source>
        <dbReference type="ARBA" id="ARBA00023163"/>
    </source>
</evidence>
<evidence type="ECO:0000256" key="5">
    <source>
        <dbReference type="ARBA" id="ARBA00023242"/>
    </source>
</evidence>
<dbReference type="SMART" id="SM00066">
    <property type="entry name" value="GAL4"/>
    <property type="match status" value="1"/>
</dbReference>
<accession>A0A0D2DHT7</accession>
<dbReference type="Gene3D" id="4.10.240.10">
    <property type="entry name" value="Zn(2)-C6 fungal-type DNA-binding domain"/>
    <property type="match status" value="1"/>
</dbReference>
<gene>
    <name evidence="7" type="ORF">PV07_02026</name>
</gene>
<keyword evidence="3" id="KW-0238">DNA-binding</keyword>
<proteinExistence type="predicted"/>
<dbReference type="AlphaFoldDB" id="A0A0D2DHT7"/>
<dbReference type="InterPro" id="IPR001138">
    <property type="entry name" value="Zn2Cys6_DnaBD"/>
</dbReference>
<evidence type="ECO:0000313" key="8">
    <source>
        <dbReference type="Proteomes" id="UP000054466"/>
    </source>
</evidence>
<dbReference type="STRING" id="569365.A0A0D2DHT7"/>
<dbReference type="GO" id="GO:0000976">
    <property type="term" value="F:transcription cis-regulatory region binding"/>
    <property type="evidence" value="ECO:0007669"/>
    <property type="project" value="TreeGrafter"/>
</dbReference>
<dbReference type="InterPro" id="IPR036864">
    <property type="entry name" value="Zn2-C6_fun-type_DNA-bd_sf"/>
</dbReference>
<dbReference type="PANTHER" id="PTHR37534">
    <property type="entry name" value="TRANSCRIPTIONAL ACTIVATOR PROTEIN UGA3"/>
    <property type="match status" value="1"/>
</dbReference>
<dbReference type="EMBL" id="KN847040">
    <property type="protein sequence ID" value="KIW35324.1"/>
    <property type="molecule type" value="Genomic_DNA"/>
</dbReference>